<sequence>MELIIANSKKEKKDFLNFYISQYHNHELRRDSLSGLLKGILFEQSVMSKSIEIVPLIVKNNDEIVMCCLLAKASRMQEYLQMSFFESKEYCIEGFNLVYEKAEEISKKWQTKFICASLNIHVNYGLGYLKDSYSKPQSFGMAHNEPFIHDYFESYGFSGIDMVTFHKNMEADFTLISDKLRQKLKSKYSVRHADFKNMEREAKIYTRINNDAFRNHPFYYKRVEEEDLELFKDFKMLLRPENLLFVLKDNIEVGFMLWYPDFHQLMSSKETVGLKTVINNKLFNHKIDKFKIVEMGIIEEEQKKGAILALFDYCFTLTKGRYKSFESGWVLKENIMSGNFGYKWADGVCKNYVAYIKEL</sequence>
<dbReference type="RefSeq" id="WP_079589545.1">
    <property type="nucleotide sequence ID" value="NZ_FUYN01000003.1"/>
</dbReference>
<organism evidence="1 2">
    <name type="scientific">Acetoanaerobium noterae</name>
    <dbReference type="NCBI Taxonomy" id="745369"/>
    <lineage>
        <taxon>Bacteria</taxon>
        <taxon>Bacillati</taxon>
        <taxon>Bacillota</taxon>
        <taxon>Clostridia</taxon>
        <taxon>Peptostreptococcales</taxon>
        <taxon>Filifactoraceae</taxon>
        <taxon>Acetoanaerobium</taxon>
    </lineage>
</organism>
<dbReference type="Proteomes" id="UP000243406">
    <property type="component" value="Unassembled WGS sequence"/>
</dbReference>
<dbReference type="PANTHER" id="PTHR41368:SF1">
    <property type="entry name" value="PROTEIN YGHO"/>
    <property type="match status" value="1"/>
</dbReference>
<proteinExistence type="predicted"/>
<accession>A0A1T5BL69</accession>
<dbReference type="EMBL" id="FUYN01000003">
    <property type="protein sequence ID" value="SKB47867.1"/>
    <property type="molecule type" value="Genomic_DNA"/>
</dbReference>
<keyword evidence="2" id="KW-1185">Reference proteome</keyword>
<dbReference type="AlphaFoldDB" id="A0A1T5BL69"/>
<reference evidence="2" key="1">
    <citation type="submission" date="2017-02" db="EMBL/GenBank/DDBJ databases">
        <authorList>
            <person name="Varghese N."/>
            <person name="Submissions S."/>
        </authorList>
    </citation>
    <scope>NUCLEOTIDE SEQUENCE [LARGE SCALE GENOMIC DNA]</scope>
    <source>
        <strain evidence="2">ATCC 35199</strain>
    </source>
</reference>
<dbReference type="InterPro" id="IPR039968">
    <property type="entry name" value="BcerS-like"/>
</dbReference>
<evidence type="ECO:0000313" key="1">
    <source>
        <dbReference type="EMBL" id="SKB47867.1"/>
    </source>
</evidence>
<evidence type="ECO:0008006" key="3">
    <source>
        <dbReference type="Google" id="ProtNLM"/>
    </source>
</evidence>
<dbReference type="OrthoDB" id="1757697at2"/>
<evidence type="ECO:0000313" key="2">
    <source>
        <dbReference type="Proteomes" id="UP000243406"/>
    </source>
</evidence>
<dbReference type="PANTHER" id="PTHR41368">
    <property type="entry name" value="PROTEIN YGHO"/>
    <property type="match status" value="1"/>
</dbReference>
<protein>
    <recommendedName>
        <fullName evidence="3">N-acetyltransferase domain-containing protein</fullName>
    </recommendedName>
</protein>
<gene>
    <name evidence="1" type="ORF">SAMN02745120_1698</name>
</gene>
<name>A0A1T5BL69_9FIRM</name>